<feature type="region of interest" description="Disordered" evidence="1">
    <location>
        <begin position="1"/>
        <end position="34"/>
    </location>
</feature>
<dbReference type="RefSeq" id="WP_188999870.1">
    <property type="nucleotide sequence ID" value="NZ_BMOU01000005.1"/>
</dbReference>
<feature type="region of interest" description="Disordered" evidence="1">
    <location>
        <begin position="49"/>
        <end position="102"/>
    </location>
</feature>
<evidence type="ECO:0000256" key="1">
    <source>
        <dbReference type="SAM" id="MobiDB-lite"/>
    </source>
</evidence>
<dbReference type="Proteomes" id="UP000605784">
    <property type="component" value="Unassembled WGS sequence"/>
</dbReference>
<evidence type="ECO:0000313" key="3">
    <source>
        <dbReference type="Proteomes" id="UP000605784"/>
    </source>
</evidence>
<feature type="compositionally biased region" description="Basic and acidic residues" evidence="1">
    <location>
        <begin position="80"/>
        <end position="89"/>
    </location>
</feature>
<name>A0A830GMY5_9EURY</name>
<dbReference type="AlphaFoldDB" id="A0A830GMY5"/>
<keyword evidence="3" id="KW-1185">Reference proteome</keyword>
<comment type="caution">
    <text evidence="2">The sequence shown here is derived from an EMBL/GenBank/DDBJ whole genome shotgun (WGS) entry which is preliminary data.</text>
</comment>
<reference evidence="2" key="1">
    <citation type="journal article" date="2014" name="Int. J. Syst. Evol. Microbiol.">
        <title>Complete genome sequence of Corynebacterium casei LMG S-19264T (=DSM 44701T), isolated from a smear-ripened cheese.</title>
        <authorList>
            <consortium name="US DOE Joint Genome Institute (JGI-PGF)"/>
            <person name="Walter F."/>
            <person name="Albersmeier A."/>
            <person name="Kalinowski J."/>
            <person name="Ruckert C."/>
        </authorList>
    </citation>
    <scope>NUCLEOTIDE SEQUENCE</scope>
    <source>
        <strain evidence="2">JCM 17820</strain>
    </source>
</reference>
<protein>
    <submittedName>
        <fullName evidence="2">Uncharacterized protein</fullName>
    </submittedName>
</protein>
<feature type="compositionally biased region" description="Basic and acidic residues" evidence="1">
    <location>
        <begin position="1"/>
        <end position="21"/>
    </location>
</feature>
<evidence type="ECO:0000313" key="2">
    <source>
        <dbReference type="EMBL" id="GGN99253.1"/>
    </source>
</evidence>
<accession>A0A830GMY5</accession>
<proteinExistence type="predicted"/>
<dbReference type="EMBL" id="BMOU01000005">
    <property type="protein sequence ID" value="GGN99253.1"/>
    <property type="molecule type" value="Genomic_DNA"/>
</dbReference>
<feature type="compositionally biased region" description="Basic and acidic residues" evidence="1">
    <location>
        <begin position="50"/>
        <end position="60"/>
    </location>
</feature>
<sequence>MSKTTRAAERVGDGESVRDLGDAMGTLSGSMGDFSDELTSLQRAVTDLQDSTRRASEHQRAVSASLHRAADSLAGEPSADEQRASRVSDKSTAAKTSMVADD</sequence>
<gene>
    <name evidence="2" type="ORF">GCM10009030_30570</name>
</gene>
<organism evidence="2 3">
    <name type="scientific">Haloarcula pellucida</name>
    <dbReference type="NCBI Taxonomy" id="1427151"/>
    <lineage>
        <taxon>Archaea</taxon>
        <taxon>Methanobacteriati</taxon>
        <taxon>Methanobacteriota</taxon>
        <taxon>Stenosarchaea group</taxon>
        <taxon>Halobacteria</taxon>
        <taxon>Halobacteriales</taxon>
        <taxon>Haloarculaceae</taxon>
        <taxon>Haloarcula</taxon>
    </lineage>
</organism>
<reference evidence="2" key="2">
    <citation type="submission" date="2020-09" db="EMBL/GenBank/DDBJ databases">
        <authorList>
            <person name="Sun Q."/>
            <person name="Ohkuma M."/>
        </authorList>
    </citation>
    <scope>NUCLEOTIDE SEQUENCE</scope>
    <source>
        <strain evidence="2">JCM 17820</strain>
    </source>
</reference>